<organism evidence="1 2">
    <name type="scientific">Panagrolaimus sp. JU765</name>
    <dbReference type="NCBI Taxonomy" id="591449"/>
    <lineage>
        <taxon>Eukaryota</taxon>
        <taxon>Metazoa</taxon>
        <taxon>Ecdysozoa</taxon>
        <taxon>Nematoda</taxon>
        <taxon>Chromadorea</taxon>
        <taxon>Rhabditida</taxon>
        <taxon>Tylenchina</taxon>
        <taxon>Panagrolaimomorpha</taxon>
        <taxon>Panagrolaimoidea</taxon>
        <taxon>Panagrolaimidae</taxon>
        <taxon>Panagrolaimus</taxon>
    </lineage>
</organism>
<sequence length="432" mass="49563">MLTAHSLSASVDISPNQMFVVGKESEAVSKKQPKVEANVHVDEKVTKNPNVELDKKDNKINVGESEKKDKKEQFKKTVDPKIEKKKAAEKKELLLELSENPEKETLDWMTNEMKTFEKSDDSDSVNLLEAFCSERKRQERIHFLLPNGLYQRIVEDNANLTNEISRVKLLTKTWNPDEWEFTRLSEISADPINYLTVLDVISLETEVVLHRFINLFSTTELNFSNILSYPKNFVDEIEKAKVKYVKVLKAAGFEDGKLPPVKLVKELEKRKVMARMAACSIVLGPILDTFEFTFDNPIIFLAPFPFLMVLLIRKLVPCTMTANVYEVIRSRISCVKKSRKKSDLAQIFCCPHPIPAAAYAYYVNNKSESFEEPIWLIRAHNSIIKNQKSKEIWDKTISNARDASFGLVSNIKEWMEKNAEHEISTTAVEVKK</sequence>
<evidence type="ECO:0000313" key="2">
    <source>
        <dbReference type="WBParaSite" id="JU765_v2.g5843.t1"/>
    </source>
</evidence>
<reference evidence="2" key="1">
    <citation type="submission" date="2022-11" db="UniProtKB">
        <authorList>
            <consortium name="WormBaseParasite"/>
        </authorList>
    </citation>
    <scope>IDENTIFICATION</scope>
</reference>
<protein>
    <submittedName>
        <fullName evidence="2">Uncharacterized protein</fullName>
    </submittedName>
</protein>
<evidence type="ECO:0000313" key="1">
    <source>
        <dbReference type="Proteomes" id="UP000887576"/>
    </source>
</evidence>
<accession>A0AC34REF2</accession>
<name>A0AC34REF2_9BILA</name>
<dbReference type="WBParaSite" id="JU765_v2.g5843.t1">
    <property type="protein sequence ID" value="JU765_v2.g5843.t1"/>
    <property type="gene ID" value="JU765_v2.g5843"/>
</dbReference>
<proteinExistence type="predicted"/>
<dbReference type="Proteomes" id="UP000887576">
    <property type="component" value="Unplaced"/>
</dbReference>